<evidence type="ECO:0000313" key="16">
    <source>
        <dbReference type="Proteomes" id="UP000199409"/>
    </source>
</evidence>
<dbReference type="InterPro" id="IPR039426">
    <property type="entry name" value="TonB-dep_rcpt-like"/>
</dbReference>
<dbReference type="PROSITE" id="PS51257">
    <property type="entry name" value="PROKAR_LIPOPROTEIN"/>
    <property type="match status" value="1"/>
</dbReference>
<keyword evidence="8" id="KW-0675">Receptor</keyword>
<gene>
    <name evidence="15" type="ORF">SAMN05660420_01267</name>
</gene>
<dbReference type="InterPro" id="IPR000531">
    <property type="entry name" value="Beta-barrel_TonB"/>
</dbReference>
<dbReference type="InterPro" id="IPR012910">
    <property type="entry name" value="Plug_dom"/>
</dbReference>
<dbReference type="OrthoDB" id="9800913at2"/>
<evidence type="ECO:0000259" key="14">
    <source>
        <dbReference type="Pfam" id="PF07715"/>
    </source>
</evidence>
<protein>
    <submittedName>
        <fullName evidence="15">Iron complex outermembrane recepter protein</fullName>
    </submittedName>
</protein>
<evidence type="ECO:0000256" key="12">
    <source>
        <dbReference type="SAM" id="SignalP"/>
    </source>
</evidence>
<dbReference type="STRING" id="37625.SAMN05660420_01267"/>
<organism evidence="15 16">
    <name type="scientific">Desulfuromusa kysingii</name>
    <dbReference type="NCBI Taxonomy" id="37625"/>
    <lineage>
        <taxon>Bacteria</taxon>
        <taxon>Pseudomonadati</taxon>
        <taxon>Thermodesulfobacteriota</taxon>
        <taxon>Desulfuromonadia</taxon>
        <taxon>Desulfuromonadales</taxon>
        <taxon>Geopsychrobacteraceae</taxon>
        <taxon>Desulfuromusa</taxon>
    </lineage>
</organism>
<dbReference type="EMBL" id="FNQN01000003">
    <property type="protein sequence ID" value="SEA11700.1"/>
    <property type="molecule type" value="Genomic_DNA"/>
</dbReference>
<dbReference type="PANTHER" id="PTHR30069:SF29">
    <property type="entry name" value="HEMOGLOBIN AND HEMOGLOBIN-HAPTOGLOBIN-BINDING PROTEIN 1-RELATED"/>
    <property type="match status" value="1"/>
</dbReference>
<dbReference type="Pfam" id="PF07715">
    <property type="entry name" value="Plug"/>
    <property type="match status" value="1"/>
</dbReference>
<keyword evidence="9 10" id="KW-0998">Cell outer membrane</keyword>
<evidence type="ECO:0000313" key="15">
    <source>
        <dbReference type="EMBL" id="SEA11700.1"/>
    </source>
</evidence>
<evidence type="ECO:0000256" key="11">
    <source>
        <dbReference type="RuleBase" id="RU003357"/>
    </source>
</evidence>
<evidence type="ECO:0000256" key="4">
    <source>
        <dbReference type="ARBA" id="ARBA00022692"/>
    </source>
</evidence>
<evidence type="ECO:0000259" key="13">
    <source>
        <dbReference type="Pfam" id="PF00593"/>
    </source>
</evidence>
<keyword evidence="2 10" id="KW-0813">Transport</keyword>
<dbReference type="AlphaFoldDB" id="A0A1H3YJI0"/>
<keyword evidence="16" id="KW-1185">Reference proteome</keyword>
<dbReference type="CDD" id="cd01347">
    <property type="entry name" value="ligand_gated_channel"/>
    <property type="match status" value="1"/>
</dbReference>
<dbReference type="Pfam" id="PF00593">
    <property type="entry name" value="TonB_dep_Rec_b-barrel"/>
    <property type="match status" value="1"/>
</dbReference>
<feature type="signal peptide" evidence="12">
    <location>
        <begin position="1"/>
        <end position="25"/>
    </location>
</feature>
<dbReference type="InterPro" id="IPR037066">
    <property type="entry name" value="Plug_dom_sf"/>
</dbReference>
<evidence type="ECO:0000256" key="2">
    <source>
        <dbReference type="ARBA" id="ARBA00022448"/>
    </source>
</evidence>
<comment type="similarity">
    <text evidence="10 11">Belongs to the TonB-dependent receptor family.</text>
</comment>
<accession>A0A1H3YJI0</accession>
<reference evidence="15 16" key="1">
    <citation type="submission" date="2016-10" db="EMBL/GenBank/DDBJ databases">
        <authorList>
            <person name="de Groot N.N."/>
        </authorList>
    </citation>
    <scope>NUCLEOTIDE SEQUENCE [LARGE SCALE GENOMIC DNA]</scope>
    <source>
        <strain evidence="15 16">DSM 7343</strain>
    </source>
</reference>
<evidence type="ECO:0000256" key="5">
    <source>
        <dbReference type="ARBA" id="ARBA00022729"/>
    </source>
</evidence>
<dbReference type="InterPro" id="IPR036942">
    <property type="entry name" value="Beta-barrel_TonB_sf"/>
</dbReference>
<evidence type="ECO:0000256" key="9">
    <source>
        <dbReference type="ARBA" id="ARBA00023237"/>
    </source>
</evidence>
<evidence type="ECO:0000256" key="1">
    <source>
        <dbReference type="ARBA" id="ARBA00004571"/>
    </source>
</evidence>
<keyword evidence="4 10" id="KW-0812">Transmembrane</keyword>
<dbReference type="Proteomes" id="UP000199409">
    <property type="component" value="Unassembled WGS sequence"/>
</dbReference>
<dbReference type="GO" id="GO:0044718">
    <property type="term" value="P:siderophore transmembrane transport"/>
    <property type="evidence" value="ECO:0007669"/>
    <property type="project" value="TreeGrafter"/>
</dbReference>
<dbReference type="GO" id="GO:0009279">
    <property type="term" value="C:cell outer membrane"/>
    <property type="evidence" value="ECO:0007669"/>
    <property type="project" value="UniProtKB-SubCell"/>
</dbReference>
<proteinExistence type="inferred from homology"/>
<dbReference type="RefSeq" id="WP_092345857.1">
    <property type="nucleotide sequence ID" value="NZ_FNQN01000003.1"/>
</dbReference>
<dbReference type="Gene3D" id="2.170.130.10">
    <property type="entry name" value="TonB-dependent receptor, plug domain"/>
    <property type="match status" value="1"/>
</dbReference>
<dbReference type="GO" id="GO:0015344">
    <property type="term" value="F:siderophore uptake transmembrane transporter activity"/>
    <property type="evidence" value="ECO:0007669"/>
    <property type="project" value="TreeGrafter"/>
</dbReference>
<evidence type="ECO:0000256" key="3">
    <source>
        <dbReference type="ARBA" id="ARBA00022452"/>
    </source>
</evidence>
<feature type="domain" description="TonB-dependent receptor plug" evidence="14">
    <location>
        <begin position="56"/>
        <end position="165"/>
    </location>
</feature>
<keyword evidence="3 10" id="KW-1134">Transmembrane beta strand</keyword>
<evidence type="ECO:0000256" key="10">
    <source>
        <dbReference type="PROSITE-ProRule" id="PRU01360"/>
    </source>
</evidence>
<keyword evidence="7 10" id="KW-0472">Membrane</keyword>
<dbReference type="Gene3D" id="2.40.170.20">
    <property type="entry name" value="TonB-dependent receptor, beta-barrel domain"/>
    <property type="match status" value="1"/>
</dbReference>
<name>A0A1H3YJI0_9BACT</name>
<evidence type="ECO:0000256" key="6">
    <source>
        <dbReference type="ARBA" id="ARBA00023077"/>
    </source>
</evidence>
<dbReference type="SUPFAM" id="SSF56935">
    <property type="entry name" value="Porins"/>
    <property type="match status" value="1"/>
</dbReference>
<sequence length="715" mass="79923">MKRKIIYLVAILLIGCNMTPFSAKAEEAVLLGGGELEALYGDEEFVSIATGRSKPVYKAPAVASVITAEDISRMGARTLDDVLESVPGLHVGVSNQGRLDSVYSIRGIHTSFNPQVLVLMNGIAFPAISSGRPFQFRLPVTAIERVEIIRGPGSAIYGADAYSGVINIITKDAETMGSEVGMRTGSFDTQNLWLQHSAHRGDLSVAVSLEWLKTDGDDSRKISSDLQTSLDSIFGTSASLAPGELDTRYNVFNSHLDIGYKKWHFRHWYWKQDDAGLGAGAALALDPVGGEDYDLHLLDLTYQDDNLTKNWSIKLNLSYYNLKNKSRFVLLPPGTTVPVNSDGNLELSAAPAGIVTFTDGMLGNPEGTQEQSAFEIVSHYSGLKSHQFRVATGLKYFSGKATKETKNFGPGVIDGTSSPIDGTLTDVAGTSNIFMIDPSRTLWYLSLQDEWQLARDWELTGGIRYDHYSDFGTTVNPRIALVWSTRQNLTTKLLYGKAFRAPTFNEKSSINNPVALGNPDLDPEIINTIELSFDYRPTFNLQSILSTYYYIAEDLIEFVPDPGQSTITAQNNRDLTGYGCELEIIWKALQNLKITGNYAWQHTEDRDTGKQIADVPVHQIYLETDWQFAPQWFVNTQLNWIAERKRSQDDSRKQLDDYSLVNLNLSRKNIYNHWDFSLAIKNLFDENATEPSNITIYDDYSLEERSIWAQIRYRF</sequence>
<dbReference type="PROSITE" id="PS52016">
    <property type="entry name" value="TONB_DEPENDENT_REC_3"/>
    <property type="match status" value="1"/>
</dbReference>
<keyword evidence="5 12" id="KW-0732">Signal</keyword>
<dbReference type="PANTHER" id="PTHR30069">
    <property type="entry name" value="TONB-DEPENDENT OUTER MEMBRANE RECEPTOR"/>
    <property type="match status" value="1"/>
</dbReference>
<keyword evidence="6 11" id="KW-0798">TonB box</keyword>
<comment type="subcellular location">
    <subcellularLocation>
        <location evidence="1 10">Cell outer membrane</location>
        <topology evidence="1 10">Multi-pass membrane protein</topology>
    </subcellularLocation>
</comment>
<feature type="chain" id="PRO_5011507710" evidence="12">
    <location>
        <begin position="26"/>
        <end position="715"/>
    </location>
</feature>
<feature type="domain" description="TonB-dependent receptor-like beta-barrel" evidence="13">
    <location>
        <begin position="245"/>
        <end position="683"/>
    </location>
</feature>
<evidence type="ECO:0000256" key="7">
    <source>
        <dbReference type="ARBA" id="ARBA00023136"/>
    </source>
</evidence>
<evidence type="ECO:0000256" key="8">
    <source>
        <dbReference type="ARBA" id="ARBA00023170"/>
    </source>
</evidence>